<dbReference type="Proteomes" id="UP000001307">
    <property type="component" value="Unassembled WGS sequence"/>
</dbReference>
<evidence type="ECO:0000256" key="7">
    <source>
        <dbReference type="SAM" id="Phobius"/>
    </source>
</evidence>
<comment type="function">
    <text evidence="5">Putative transporter.</text>
</comment>
<gene>
    <name evidence="9" type="ORF">GSOID_T00011161001</name>
</gene>
<feature type="transmembrane region" description="Helical" evidence="7">
    <location>
        <begin position="99"/>
        <end position="119"/>
    </location>
</feature>
<dbReference type="InterPro" id="IPR050186">
    <property type="entry name" value="TPT_transporter"/>
</dbReference>
<feature type="transmembrane region" description="Helical" evidence="7">
    <location>
        <begin position="155"/>
        <end position="173"/>
    </location>
</feature>
<keyword evidence="3 7" id="KW-1133">Transmembrane helix</keyword>
<feature type="transmembrane region" description="Helical" evidence="7">
    <location>
        <begin position="250"/>
        <end position="270"/>
    </location>
</feature>
<feature type="transmembrane region" description="Helical" evidence="7">
    <location>
        <begin position="179"/>
        <end position="199"/>
    </location>
</feature>
<dbReference type="GO" id="GO:0016020">
    <property type="term" value="C:membrane"/>
    <property type="evidence" value="ECO:0007669"/>
    <property type="project" value="UniProtKB-SubCell"/>
</dbReference>
<keyword evidence="10" id="KW-1185">Reference proteome</keyword>
<dbReference type="InParanoid" id="E4XI10"/>
<sequence length="341" mass="38431">MERSSDSENAENEELLEREIESEDDSFLPFIIGKSWLGCVLCNQKSSILIVFINKSVLSIYSFPSPELLGCGQMTAAIIVLSFLKLIKKIDFPDHSIKVVKEIFPLPLLYLANMIFGLMSTKSLSLPMFTVLRRFSILMTMILEWFILKNEARRPIILAIAIMIGGALVAALDDLAFDIAAYCFILLNDFFTASYGVFTKKKLNGKDLGKYGLMYYNSLCSLPLVLLISYSKGDFEKIASFSEWANPMFIIQFVASCFMGFILMYSIILCTQNNSSLTTTVVGCMKNLFVTYFGMIFGHDYKFSMLNFVGINISVAGSLVYSYFAFKKPKESSQTQPLLKR</sequence>
<organism evidence="9">
    <name type="scientific">Oikopleura dioica</name>
    <name type="common">Tunicate</name>
    <dbReference type="NCBI Taxonomy" id="34765"/>
    <lineage>
        <taxon>Eukaryota</taxon>
        <taxon>Metazoa</taxon>
        <taxon>Chordata</taxon>
        <taxon>Tunicata</taxon>
        <taxon>Appendicularia</taxon>
        <taxon>Copelata</taxon>
        <taxon>Oikopleuridae</taxon>
        <taxon>Oikopleura</taxon>
    </lineage>
</organism>
<dbReference type="PANTHER" id="PTHR11132">
    <property type="entry name" value="SOLUTE CARRIER FAMILY 35"/>
    <property type="match status" value="1"/>
</dbReference>
<evidence type="ECO:0000313" key="10">
    <source>
        <dbReference type="Proteomes" id="UP000001307"/>
    </source>
</evidence>
<comment type="similarity">
    <text evidence="6">Belongs to the TPT transporter family. SLC35E subfamily.</text>
</comment>
<feature type="transmembrane region" description="Helical" evidence="7">
    <location>
        <begin position="131"/>
        <end position="148"/>
    </location>
</feature>
<dbReference type="SUPFAM" id="SSF103481">
    <property type="entry name" value="Multidrug resistance efflux transporter EmrE"/>
    <property type="match status" value="1"/>
</dbReference>
<dbReference type="OrthoDB" id="417037at2759"/>
<feature type="transmembrane region" description="Helical" evidence="7">
    <location>
        <begin position="211"/>
        <end position="230"/>
    </location>
</feature>
<keyword evidence="2 7" id="KW-0812">Transmembrane</keyword>
<evidence type="ECO:0000259" key="8">
    <source>
        <dbReference type="Pfam" id="PF03151"/>
    </source>
</evidence>
<evidence type="ECO:0000256" key="3">
    <source>
        <dbReference type="ARBA" id="ARBA00022989"/>
    </source>
</evidence>
<evidence type="ECO:0000256" key="1">
    <source>
        <dbReference type="ARBA" id="ARBA00004141"/>
    </source>
</evidence>
<comment type="subcellular location">
    <subcellularLocation>
        <location evidence="1">Membrane</location>
        <topology evidence="1">Multi-pass membrane protein</topology>
    </subcellularLocation>
</comment>
<dbReference type="InterPro" id="IPR004853">
    <property type="entry name" value="Sugar_P_trans_dom"/>
</dbReference>
<dbReference type="InterPro" id="IPR037185">
    <property type="entry name" value="EmrE-like"/>
</dbReference>
<feature type="transmembrane region" description="Helical" evidence="7">
    <location>
        <begin position="67"/>
        <end position="87"/>
    </location>
</feature>
<accession>E4XI10</accession>
<dbReference type="EMBL" id="FN653053">
    <property type="protein sequence ID" value="CBY10226.1"/>
    <property type="molecule type" value="Genomic_DNA"/>
</dbReference>
<keyword evidence="4 7" id="KW-0472">Membrane</keyword>
<evidence type="ECO:0000256" key="4">
    <source>
        <dbReference type="ARBA" id="ARBA00023136"/>
    </source>
</evidence>
<feature type="transmembrane region" description="Helical" evidence="7">
    <location>
        <begin position="277"/>
        <end position="297"/>
    </location>
</feature>
<reference evidence="9" key="1">
    <citation type="journal article" date="2010" name="Science">
        <title>Plasticity of animal genome architecture unmasked by rapid evolution of a pelagic tunicate.</title>
        <authorList>
            <person name="Denoeud F."/>
            <person name="Henriet S."/>
            <person name="Mungpakdee S."/>
            <person name="Aury J.M."/>
            <person name="Da Silva C."/>
            <person name="Brinkmann H."/>
            <person name="Mikhaleva J."/>
            <person name="Olsen L.C."/>
            <person name="Jubin C."/>
            <person name="Canestro C."/>
            <person name="Bouquet J.M."/>
            <person name="Danks G."/>
            <person name="Poulain J."/>
            <person name="Campsteijn C."/>
            <person name="Adamski M."/>
            <person name="Cross I."/>
            <person name="Yadetie F."/>
            <person name="Muffato M."/>
            <person name="Louis A."/>
            <person name="Butcher S."/>
            <person name="Tsagkogeorga G."/>
            <person name="Konrad A."/>
            <person name="Singh S."/>
            <person name="Jensen M.F."/>
            <person name="Cong E.H."/>
            <person name="Eikeseth-Otteraa H."/>
            <person name="Noel B."/>
            <person name="Anthouard V."/>
            <person name="Porcel B.M."/>
            <person name="Kachouri-Lafond R."/>
            <person name="Nishino A."/>
            <person name="Ugolini M."/>
            <person name="Chourrout P."/>
            <person name="Nishida H."/>
            <person name="Aasland R."/>
            <person name="Huzurbazar S."/>
            <person name="Westhof E."/>
            <person name="Delsuc F."/>
            <person name="Lehrach H."/>
            <person name="Reinhardt R."/>
            <person name="Weissenbach J."/>
            <person name="Roy S.W."/>
            <person name="Artiguenave F."/>
            <person name="Postlethwait J.H."/>
            <person name="Manak J.R."/>
            <person name="Thompson E.M."/>
            <person name="Jaillon O."/>
            <person name="Du Pasquier L."/>
            <person name="Boudinot P."/>
            <person name="Liberles D.A."/>
            <person name="Volff J.N."/>
            <person name="Philippe H."/>
            <person name="Lenhard B."/>
            <person name="Roest Crollius H."/>
            <person name="Wincker P."/>
            <person name="Chourrout D."/>
        </authorList>
    </citation>
    <scope>NUCLEOTIDE SEQUENCE [LARGE SCALE GENOMIC DNA]</scope>
</reference>
<dbReference type="AlphaFoldDB" id="E4XI10"/>
<protein>
    <recommendedName>
        <fullName evidence="8">Sugar phosphate transporter domain-containing protein</fullName>
    </recommendedName>
</protein>
<evidence type="ECO:0000256" key="5">
    <source>
        <dbReference type="ARBA" id="ARBA00093767"/>
    </source>
</evidence>
<evidence type="ECO:0000313" key="9">
    <source>
        <dbReference type="EMBL" id="CBY10226.1"/>
    </source>
</evidence>
<evidence type="ECO:0000256" key="6">
    <source>
        <dbReference type="ARBA" id="ARBA00093775"/>
    </source>
</evidence>
<evidence type="ECO:0000256" key="2">
    <source>
        <dbReference type="ARBA" id="ARBA00022692"/>
    </source>
</evidence>
<name>E4XI10_OIKDI</name>
<dbReference type="Pfam" id="PF03151">
    <property type="entry name" value="TPT"/>
    <property type="match status" value="1"/>
</dbReference>
<proteinExistence type="inferred from homology"/>
<feature type="transmembrane region" description="Helical" evidence="7">
    <location>
        <begin position="303"/>
        <end position="326"/>
    </location>
</feature>
<feature type="domain" description="Sugar phosphate transporter" evidence="8">
    <location>
        <begin position="47"/>
        <end position="322"/>
    </location>
</feature>